<dbReference type="EMBL" id="KN833701">
    <property type="protein sequence ID" value="KIK26469.1"/>
    <property type="molecule type" value="Genomic_DNA"/>
</dbReference>
<dbReference type="AlphaFoldDB" id="A0A0C9ZKH4"/>
<dbReference type="HOGENOM" id="CLU_2159397_0_0_1"/>
<dbReference type="Proteomes" id="UP000054018">
    <property type="component" value="Unassembled WGS sequence"/>
</dbReference>
<feature type="region of interest" description="Disordered" evidence="1">
    <location>
        <begin position="1"/>
        <end position="25"/>
    </location>
</feature>
<protein>
    <submittedName>
        <fullName evidence="2">Uncharacterized protein</fullName>
    </submittedName>
</protein>
<keyword evidence="3" id="KW-1185">Reference proteome</keyword>
<accession>A0A0C9ZKH4</accession>
<organism evidence="2 3">
    <name type="scientific">Pisolithus microcarpus 441</name>
    <dbReference type="NCBI Taxonomy" id="765257"/>
    <lineage>
        <taxon>Eukaryota</taxon>
        <taxon>Fungi</taxon>
        <taxon>Dikarya</taxon>
        <taxon>Basidiomycota</taxon>
        <taxon>Agaricomycotina</taxon>
        <taxon>Agaricomycetes</taxon>
        <taxon>Agaricomycetidae</taxon>
        <taxon>Boletales</taxon>
        <taxon>Sclerodermatineae</taxon>
        <taxon>Pisolithaceae</taxon>
        <taxon>Pisolithus</taxon>
    </lineage>
</organism>
<evidence type="ECO:0000313" key="2">
    <source>
        <dbReference type="EMBL" id="KIK26469.1"/>
    </source>
</evidence>
<gene>
    <name evidence="2" type="ORF">PISMIDRAFT_257961</name>
</gene>
<evidence type="ECO:0000256" key="1">
    <source>
        <dbReference type="SAM" id="MobiDB-lite"/>
    </source>
</evidence>
<name>A0A0C9ZKH4_9AGAM</name>
<reference evidence="3" key="2">
    <citation type="submission" date="2015-01" db="EMBL/GenBank/DDBJ databases">
        <title>Evolutionary Origins and Diversification of the Mycorrhizal Mutualists.</title>
        <authorList>
            <consortium name="DOE Joint Genome Institute"/>
            <consortium name="Mycorrhizal Genomics Consortium"/>
            <person name="Kohler A."/>
            <person name="Kuo A."/>
            <person name="Nagy L.G."/>
            <person name="Floudas D."/>
            <person name="Copeland A."/>
            <person name="Barry K.W."/>
            <person name="Cichocki N."/>
            <person name="Veneault-Fourrey C."/>
            <person name="LaButti K."/>
            <person name="Lindquist E.A."/>
            <person name="Lipzen A."/>
            <person name="Lundell T."/>
            <person name="Morin E."/>
            <person name="Murat C."/>
            <person name="Riley R."/>
            <person name="Ohm R."/>
            <person name="Sun H."/>
            <person name="Tunlid A."/>
            <person name="Henrissat B."/>
            <person name="Grigoriev I.V."/>
            <person name="Hibbett D.S."/>
            <person name="Martin F."/>
        </authorList>
    </citation>
    <scope>NUCLEOTIDE SEQUENCE [LARGE SCALE GENOMIC DNA]</scope>
    <source>
        <strain evidence="3">441</strain>
    </source>
</reference>
<evidence type="ECO:0000313" key="3">
    <source>
        <dbReference type="Proteomes" id="UP000054018"/>
    </source>
</evidence>
<sequence length="111" mass="12572">MVDGQSDTPGCNIVHADKPHQKANQRRHLSIPVYEHDNFLTLSNDDVLVNWHPSFPSSQQKGYRPFDELKVIQICQEGHRKQKEELKLCICVRKIPSNAISAGDGITRSIP</sequence>
<reference evidence="2 3" key="1">
    <citation type="submission" date="2014-04" db="EMBL/GenBank/DDBJ databases">
        <authorList>
            <consortium name="DOE Joint Genome Institute"/>
            <person name="Kuo A."/>
            <person name="Kohler A."/>
            <person name="Costa M.D."/>
            <person name="Nagy L.G."/>
            <person name="Floudas D."/>
            <person name="Copeland A."/>
            <person name="Barry K.W."/>
            <person name="Cichocki N."/>
            <person name="Veneault-Fourrey C."/>
            <person name="LaButti K."/>
            <person name="Lindquist E.A."/>
            <person name="Lipzen A."/>
            <person name="Lundell T."/>
            <person name="Morin E."/>
            <person name="Murat C."/>
            <person name="Sun H."/>
            <person name="Tunlid A."/>
            <person name="Henrissat B."/>
            <person name="Grigoriev I.V."/>
            <person name="Hibbett D.S."/>
            <person name="Martin F."/>
            <person name="Nordberg H.P."/>
            <person name="Cantor M.N."/>
            <person name="Hua S.X."/>
        </authorList>
    </citation>
    <scope>NUCLEOTIDE SEQUENCE [LARGE SCALE GENOMIC DNA]</scope>
    <source>
        <strain evidence="2 3">441</strain>
    </source>
</reference>
<proteinExistence type="predicted"/>